<protein>
    <submittedName>
        <fullName evidence="2">Uncharacterized protein</fullName>
    </submittedName>
</protein>
<evidence type="ECO:0000313" key="3">
    <source>
        <dbReference type="Proteomes" id="UP000266178"/>
    </source>
</evidence>
<reference evidence="2 3" key="1">
    <citation type="submission" date="2018-08" db="EMBL/GenBank/DDBJ databases">
        <title>Meiothermus granaticius genome AF-68 sequencing project.</title>
        <authorList>
            <person name="Da Costa M.S."/>
            <person name="Albuquerque L."/>
            <person name="Raposo P."/>
            <person name="Froufe H.J.C."/>
            <person name="Barroso C.S."/>
            <person name="Egas C."/>
        </authorList>
    </citation>
    <scope>NUCLEOTIDE SEQUENCE [LARGE SCALE GENOMIC DNA]</scope>
    <source>
        <strain evidence="2 3">AF-68</strain>
    </source>
</reference>
<feature type="region of interest" description="Disordered" evidence="1">
    <location>
        <begin position="163"/>
        <end position="197"/>
    </location>
</feature>
<keyword evidence="3" id="KW-1185">Reference proteome</keyword>
<organism evidence="2 3">
    <name type="scientific">Meiothermus granaticius NBRC 107808</name>
    <dbReference type="NCBI Taxonomy" id="1227551"/>
    <lineage>
        <taxon>Bacteria</taxon>
        <taxon>Thermotogati</taxon>
        <taxon>Deinococcota</taxon>
        <taxon>Deinococci</taxon>
        <taxon>Thermales</taxon>
        <taxon>Thermaceae</taxon>
        <taxon>Meiothermus</taxon>
    </lineage>
</organism>
<gene>
    <name evidence="2" type="ORF">Mgrana_02926</name>
</gene>
<evidence type="ECO:0000256" key="1">
    <source>
        <dbReference type="SAM" id="MobiDB-lite"/>
    </source>
</evidence>
<dbReference type="AlphaFoldDB" id="A0A399F4S3"/>
<proteinExistence type="predicted"/>
<sequence length="555" mass="58635">MSQGQGSRHLSDLELPHLIPGANVQGVEPPSPARGIHPGLIHSRCTPQLPLEVVAPLHLALKGIKRVQFAVPGGDEKPPPSSRNRGVDWARLDLVAQPAPLRVQGVEPAVFAGDEEQAAVQGRGSRQMPSGLEAPTQPTAGVQGVEKAIAPRQVDGLPYQRGRRELGAGGKTQNGPPGARDCGQATIPSRSVDPVGGDHRWGRDLIAQALAVDRPPSRVEQLEPRHQLSRPGHLPSKVVGALQLEPLRSGRARRVMPTAAGSRPRYAREGLPVLTQVLLEYSLGAGRPQRSLAGGFGHQGRYQPGNLSGEGGVKALGGFGHFVDVLVEHRLVILPLKQGLPGEGAVEHGTEAVEVGLGGQRQSPGLLRSHVLRGSQGIAGTGEVAALLHQVGQAEIHHLGLPVCGHQDVAGGQVAVNHPPGMEVLEGLQHLDGRLEQPHPLHPLLKGAQALEAPPLNQLHHEVGTAGLLAQVVDLHHPRMGKLGKSLDLLKETASLGGVDVGVQQLNGHLTVHPLIQGPPNLSHTPFPQRGVQPIPPSQLHRDHRVLLCLSPARF</sequence>
<dbReference type="EMBL" id="QWLB01000054">
    <property type="protein sequence ID" value="RIH91198.1"/>
    <property type="molecule type" value="Genomic_DNA"/>
</dbReference>
<dbReference type="Proteomes" id="UP000266178">
    <property type="component" value="Unassembled WGS sequence"/>
</dbReference>
<dbReference type="AntiFam" id="ANF00226">
    <property type="entry name" value="Shadow ORF (opposite pknB)"/>
</dbReference>
<name>A0A399F4S3_9DEIN</name>
<evidence type="ECO:0000313" key="2">
    <source>
        <dbReference type="EMBL" id="RIH91198.1"/>
    </source>
</evidence>
<comment type="caution">
    <text evidence="2">The sequence shown here is derived from an EMBL/GenBank/DDBJ whole genome shotgun (WGS) entry which is preliminary data.</text>
</comment>
<accession>A0A399F4S3</accession>